<gene>
    <name evidence="1" type="ORF">ACFQ3C_16540</name>
</gene>
<dbReference type="EMBL" id="JBHTKR010000006">
    <property type="protein sequence ID" value="MFD1196280.1"/>
    <property type="molecule type" value="Genomic_DNA"/>
</dbReference>
<evidence type="ECO:0000313" key="1">
    <source>
        <dbReference type="EMBL" id="MFD1196280.1"/>
    </source>
</evidence>
<proteinExistence type="predicted"/>
<dbReference type="Proteomes" id="UP001597151">
    <property type="component" value="Unassembled WGS sequence"/>
</dbReference>
<reference evidence="2" key="1">
    <citation type="journal article" date="2019" name="Int. J. Syst. Evol. Microbiol.">
        <title>The Global Catalogue of Microorganisms (GCM) 10K type strain sequencing project: providing services to taxonomists for standard genome sequencing and annotation.</title>
        <authorList>
            <consortium name="The Broad Institute Genomics Platform"/>
            <consortium name="The Broad Institute Genome Sequencing Center for Infectious Disease"/>
            <person name="Wu L."/>
            <person name="Ma J."/>
        </authorList>
    </citation>
    <scope>NUCLEOTIDE SEQUENCE [LARGE SCALE GENOMIC DNA]</scope>
    <source>
        <strain evidence="2">CCUG 55328</strain>
    </source>
</reference>
<keyword evidence="2" id="KW-1185">Reference proteome</keyword>
<evidence type="ECO:0000313" key="2">
    <source>
        <dbReference type="Proteomes" id="UP001597151"/>
    </source>
</evidence>
<sequence length="101" mass="10863">MCNACGFPTRPGHWTDAGADNAGDRLRLQLRRAQVLNKLLKGYGFTARPPGHAPGFALSSFSGRTTILPDLEAVWQEAAQQLGHPIDPLDPRFTAPADPAT</sequence>
<protein>
    <submittedName>
        <fullName evidence="1">Uncharacterized protein</fullName>
    </submittedName>
</protein>
<organism evidence="1 2">
    <name type="scientific">Seohaeicola saemankumensis</name>
    <dbReference type="NCBI Taxonomy" id="481181"/>
    <lineage>
        <taxon>Bacteria</taxon>
        <taxon>Pseudomonadati</taxon>
        <taxon>Pseudomonadota</taxon>
        <taxon>Alphaproteobacteria</taxon>
        <taxon>Rhodobacterales</taxon>
        <taxon>Roseobacteraceae</taxon>
        <taxon>Seohaeicola</taxon>
    </lineage>
</organism>
<accession>A0ABW3TKC3</accession>
<comment type="caution">
    <text evidence="1">The sequence shown here is derived from an EMBL/GenBank/DDBJ whole genome shotgun (WGS) entry which is preliminary data.</text>
</comment>
<name>A0ABW3TKC3_9RHOB</name>
<dbReference type="RefSeq" id="WP_380794077.1">
    <property type="nucleotide sequence ID" value="NZ_JBHTKR010000006.1"/>
</dbReference>